<keyword evidence="2" id="KW-0378">Hydrolase</keyword>
<accession>A0A848GCV4</accession>
<dbReference type="AlphaFoldDB" id="A0A848GCV4"/>
<sequence length="298" mass="32722">MLKLTEPQFTFEDALDSCMAGMAGYVPLLGKVQIAKQVLLAKEVDYLSAGSTGELHTIAPVDAAKNPDPIVVGQLTKSDLVKVYDDYFVPSEKPARKIYNALLNAAKGRCPFCGGIGTPRNLDHFLPKAHFPQFSVLPKNLVPACRDCNMDGKGHDFAITAEDQIIQPYLDKERFFQEQWIFAAYHEDPSGKPGTFSYRAEPPALWPEVDKSRARKHFHDFGLALRYATKAAEMLGTVLRQIKAMQNVGLSAQLIISTNLESGVDAAPFANHWQKGMYQALTVWLVANGAAPALEGVA</sequence>
<keyword evidence="3" id="KW-1185">Reference proteome</keyword>
<dbReference type="Gene3D" id="1.10.30.50">
    <property type="match status" value="1"/>
</dbReference>
<proteinExistence type="predicted"/>
<feature type="domain" description="HNH nuclease" evidence="1">
    <location>
        <begin position="97"/>
        <end position="150"/>
    </location>
</feature>
<name>A0A848GCV4_9RHOO</name>
<gene>
    <name evidence="2" type="ORF">HHL15_25810</name>
</gene>
<keyword evidence="2" id="KW-0255">Endonuclease</keyword>
<dbReference type="SMART" id="SM00507">
    <property type="entry name" value="HNHc"/>
    <property type="match status" value="1"/>
</dbReference>
<protein>
    <submittedName>
        <fullName evidence="2">HNH endonuclease</fullName>
    </submittedName>
</protein>
<dbReference type="RefSeq" id="WP_169148648.1">
    <property type="nucleotide sequence ID" value="NZ_JABBGA010000058.1"/>
</dbReference>
<dbReference type="InterPro" id="IPR003615">
    <property type="entry name" value="HNH_nuc"/>
</dbReference>
<dbReference type="GO" id="GO:0004519">
    <property type="term" value="F:endonuclease activity"/>
    <property type="evidence" value="ECO:0007669"/>
    <property type="project" value="UniProtKB-KW"/>
</dbReference>
<organism evidence="2 3">
    <name type="scientific">Zoogloea dura</name>
    <dbReference type="NCBI Taxonomy" id="2728840"/>
    <lineage>
        <taxon>Bacteria</taxon>
        <taxon>Pseudomonadati</taxon>
        <taxon>Pseudomonadota</taxon>
        <taxon>Betaproteobacteria</taxon>
        <taxon>Rhodocyclales</taxon>
        <taxon>Zoogloeaceae</taxon>
        <taxon>Zoogloea</taxon>
    </lineage>
</organism>
<comment type="caution">
    <text evidence="2">The sequence shown here is derived from an EMBL/GenBank/DDBJ whole genome shotgun (WGS) entry which is preliminary data.</text>
</comment>
<evidence type="ECO:0000313" key="2">
    <source>
        <dbReference type="EMBL" id="NML29164.1"/>
    </source>
</evidence>
<evidence type="ECO:0000259" key="1">
    <source>
        <dbReference type="SMART" id="SM00507"/>
    </source>
</evidence>
<evidence type="ECO:0000313" key="3">
    <source>
        <dbReference type="Proteomes" id="UP000580043"/>
    </source>
</evidence>
<dbReference type="EMBL" id="JABBGA010000058">
    <property type="protein sequence ID" value="NML29164.1"/>
    <property type="molecule type" value="Genomic_DNA"/>
</dbReference>
<dbReference type="Proteomes" id="UP000580043">
    <property type="component" value="Unassembled WGS sequence"/>
</dbReference>
<dbReference type="CDD" id="cd00085">
    <property type="entry name" value="HNHc"/>
    <property type="match status" value="1"/>
</dbReference>
<keyword evidence="2" id="KW-0540">Nuclease</keyword>
<reference evidence="2 3" key="1">
    <citation type="submission" date="2020-04" db="EMBL/GenBank/DDBJ databases">
        <title>Zoogloea sp. G-4-1-14 isolated from soil.</title>
        <authorList>
            <person name="Dahal R.H."/>
        </authorList>
    </citation>
    <scope>NUCLEOTIDE SEQUENCE [LARGE SCALE GENOMIC DNA]</scope>
    <source>
        <strain evidence="2 3">G-4-1-14</strain>
    </source>
</reference>